<sequence length="45" mass="4968">MAHELYQKGSPMAEKIRETFGDDVIEDGCVNRKALGKIVFADKVG</sequence>
<dbReference type="InterPro" id="IPR027417">
    <property type="entry name" value="P-loop_NTPase"/>
</dbReference>
<organism evidence="4 5">
    <name type="scientific">Anisakis simplex</name>
    <name type="common">Herring worm</name>
    <dbReference type="NCBI Taxonomy" id="6269"/>
    <lineage>
        <taxon>Eukaryota</taxon>
        <taxon>Metazoa</taxon>
        <taxon>Ecdysozoa</taxon>
        <taxon>Nematoda</taxon>
        <taxon>Chromadorea</taxon>
        <taxon>Rhabditida</taxon>
        <taxon>Spirurina</taxon>
        <taxon>Ascaridomorpha</taxon>
        <taxon>Ascaridoidea</taxon>
        <taxon>Anisakidae</taxon>
        <taxon>Anisakis</taxon>
        <taxon>Anisakis simplex complex</taxon>
    </lineage>
</organism>
<evidence type="ECO:0000313" key="4">
    <source>
        <dbReference type="EMBL" id="VDK37581.1"/>
    </source>
</evidence>
<protein>
    <recommendedName>
        <fullName evidence="6">Dephospho-CoA kinase</fullName>
    </recommendedName>
</protein>
<keyword evidence="1" id="KW-0547">Nucleotide-binding</keyword>
<evidence type="ECO:0000256" key="2">
    <source>
        <dbReference type="ARBA" id="ARBA00022840"/>
    </source>
</evidence>
<dbReference type="GO" id="GO:0004140">
    <property type="term" value="F:dephospho-CoA kinase activity"/>
    <property type="evidence" value="ECO:0007669"/>
    <property type="project" value="InterPro"/>
</dbReference>
<gene>
    <name evidence="3" type="ORF">ASIM_LOCUS8124</name>
    <name evidence="4" type="ORF">ASIM_LOCUS9195</name>
</gene>
<dbReference type="EMBL" id="UYRR01021177">
    <property type="protein sequence ID" value="VDK30864.1"/>
    <property type="molecule type" value="Genomic_DNA"/>
</dbReference>
<evidence type="ECO:0000313" key="3">
    <source>
        <dbReference type="EMBL" id="VDK30864.1"/>
    </source>
</evidence>
<keyword evidence="5" id="KW-1185">Reference proteome</keyword>
<dbReference type="GO" id="GO:0005524">
    <property type="term" value="F:ATP binding"/>
    <property type="evidence" value="ECO:0007669"/>
    <property type="project" value="UniProtKB-KW"/>
</dbReference>
<dbReference type="GO" id="GO:0015937">
    <property type="term" value="P:coenzyme A biosynthetic process"/>
    <property type="evidence" value="ECO:0007669"/>
    <property type="project" value="InterPro"/>
</dbReference>
<proteinExistence type="predicted"/>
<evidence type="ECO:0008006" key="6">
    <source>
        <dbReference type="Google" id="ProtNLM"/>
    </source>
</evidence>
<accession>A0A3P6R0U5</accession>
<dbReference type="Pfam" id="PF01121">
    <property type="entry name" value="CoaE"/>
    <property type="match status" value="1"/>
</dbReference>
<dbReference type="InterPro" id="IPR001977">
    <property type="entry name" value="Depp_CoAkinase"/>
</dbReference>
<dbReference type="AlphaFoldDB" id="A0A3P6R0U5"/>
<dbReference type="Gene3D" id="3.40.50.300">
    <property type="entry name" value="P-loop containing nucleotide triphosphate hydrolases"/>
    <property type="match status" value="1"/>
</dbReference>
<evidence type="ECO:0000313" key="5">
    <source>
        <dbReference type="Proteomes" id="UP000267096"/>
    </source>
</evidence>
<reference evidence="4 5" key="1">
    <citation type="submission" date="2018-11" db="EMBL/GenBank/DDBJ databases">
        <authorList>
            <consortium name="Pathogen Informatics"/>
        </authorList>
    </citation>
    <scope>NUCLEOTIDE SEQUENCE [LARGE SCALE GENOMIC DNA]</scope>
</reference>
<dbReference type="EMBL" id="UYRR01027276">
    <property type="protein sequence ID" value="VDK37581.1"/>
    <property type="molecule type" value="Genomic_DNA"/>
</dbReference>
<dbReference type="OrthoDB" id="247245at2759"/>
<dbReference type="Proteomes" id="UP000267096">
    <property type="component" value="Unassembled WGS sequence"/>
</dbReference>
<evidence type="ECO:0000256" key="1">
    <source>
        <dbReference type="ARBA" id="ARBA00022741"/>
    </source>
</evidence>
<keyword evidence="2" id="KW-0067">ATP-binding</keyword>
<dbReference type="PROSITE" id="PS51219">
    <property type="entry name" value="DPCK"/>
    <property type="match status" value="1"/>
</dbReference>
<name>A0A3P6R0U5_ANISI</name>